<dbReference type="Gene3D" id="3.40.50.150">
    <property type="entry name" value="Vaccinia Virus protein VP39"/>
    <property type="match status" value="1"/>
</dbReference>
<keyword evidence="3" id="KW-0489">Methyltransferase</keyword>
<comment type="caution">
    <text evidence="11">The sequence shown here is derived from an EMBL/GenBank/DDBJ whole genome shotgun (WGS) entry which is preliminary data.</text>
</comment>
<dbReference type="GO" id="GO:0008170">
    <property type="term" value="F:N-methyltransferase activity"/>
    <property type="evidence" value="ECO:0007669"/>
    <property type="project" value="InterPro"/>
</dbReference>
<dbReference type="GO" id="GO:0009307">
    <property type="term" value="P:DNA restriction-modification system"/>
    <property type="evidence" value="ECO:0007669"/>
    <property type="project" value="UniProtKB-KW"/>
</dbReference>
<proteinExistence type="inferred from homology"/>
<dbReference type="GO" id="GO:0032259">
    <property type="term" value="P:methylation"/>
    <property type="evidence" value="ECO:0007669"/>
    <property type="project" value="UniProtKB-KW"/>
</dbReference>
<dbReference type="SUPFAM" id="SSF53335">
    <property type="entry name" value="S-adenosyl-L-methionine-dependent methyltransferases"/>
    <property type="match status" value="1"/>
</dbReference>
<feature type="domain" description="Type I restriction modification DNA specificity" evidence="9">
    <location>
        <begin position="448"/>
        <end position="618"/>
    </location>
</feature>
<feature type="domain" description="DNA methylase adenine-specific" evidence="10">
    <location>
        <begin position="144"/>
        <end position="428"/>
    </location>
</feature>
<keyword evidence="5" id="KW-0949">S-adenosyl-L-methionine</keyword>
<keyword evidence="6" id="KW-0680">Restriction system</keyword>
<dbReference type="EMBL" id="LJJD01000021">
    <property type="protein sequence ID" value="KQL57125.1"/>
    <property type="molecule type" value="Genomic_DNA"/>
</dbReference>
<keyword evidence="12" id="KW-1185">Reference proteome</keyword>
<keyword evidence="4" id="KW-0808">Transferase</keyword>
<dbReference type="GO" id="GO:0003677">
    <property type="term" value="F:DNA binding"/>
    <property type="evidence" value="ECO:0007669"/>
    <property type="project" value="UniProtKB-KW"/>
</dbReference>
<dbReference type="PANTHER" id="PTHR42933">
    <property type="entry name" value="SLR6095 PROTEIN"/>
    <property type="match status" value="1"/>
</dbReference>
<dbReference type="EC" id="2.1.1.72" evidence="2"/>
<dbReference type="SUPFAM" id="SSF116734">
    <property type="entry name" value="DNA methylase specificity domain"/>
    <property type="match status" value="1"/>
</dbReference>
<protein>
    <recommendedName>
        <fullName evidence="2">site-specific DNA-methyltransferase (adenine-specific)</fullName>
        <ecNumber evidence="2">2.1.1.72</ecNumber>
    </recommendedName>
</protein>
<evidence type="ECO:0000256" key="1">
    <source>
        <dbReference type="ARBA" id="ARBA00010923"/>
    </source>
</evidence>
<evidence type="ECO:0000256" key="8">
    <source>
        <dbReference type="ARBA" id="ARBA00047942"/>
    </source>
</evidence>
<evidence type="ECO:0000256" key="5">
    <source>
        <dbReference type="ARBA" id="ARBA00022691"/>
    </source>
</evidence>
<keyword evidence="7" id="KW-0238">DNA-binding</keyword>
<evidence type="ECO:0000259" key="9">
    <source>
        <dbReference type="Pfam" id="PF01420"/>
    </source>
</evidence>
<dbReference type="InterPro" id="IPR044946">
    <property type="entry name" value="Restrct_endonuc_typeI_TRD_sf"/>
</dbReference>
<evidence type="ECO:0000313" key="11">
    <source>
        <dbReference type="EMBL" id="KQL57125.1"/>
    </source>
</evidence>
<evidence type="ECO:0000256" key="6">
    <source>
        <dbReference type="ARBA" id="ARBA00022747"/>
    </source>
</evidence>
<organism evidence="11 12">
    <name type="scientific">Alkalicoccobacillus plakortidis</name>
    <dbReference type="NCBI Taxonomy" id="444060"/>
    <lineage>
        <taxon>Bacteria</taxon>
        <taxon>Bacillati</taxon>
        <taxon>Bacillota</taxon>
        <taxon>Bacilli</taxon>
        <taxon>Bacillales</taxon>
        <taxon>Bacillaceae</taxon>
        <taxon>Alkalicoccobacillus</taxon>
    </lineage>
</organism>
<dbReference type="InterPro" id="IPR003356">
    <property type="entry name" value="DNA_methylase_A-5"/>
</dbReference>
<dbReference type="REBASE" id="141393">
    <property type="entry name" value="M2.Bpl19153ORF10665P"/>
</dbReference>
<evidence type="ECO:0000256" key="7">
    <source>
        <dbReference type="ARBA" id="ARBA00023125"/>
    </source>
</evidence>
<accession>A0A9D5DNL0</accession>
<dbReference type="Gene3D" id="3.90.220.20">
    <property type="entry name" value="DNA methylase specificity domains"/>
    <property type="match status" value="1"/>
</dbReference>
<dbReference type="GO" id="GO:0009007">
    <property type="term" value="F:site-specific DNA-methyltransferase (adenine-specific) activity"/>
    <property type="evidence" value="ECO:0007669"/>
    <property type="project" value="UniProtKB-EC"/>
</dbReference>
<dbReference type="AlphaFoldDB" id="A0A9D5DNL0"/>
<evidence type="ECO:0000256" key="4">
    <source>
        <dbReference type="ARBA" id="ARBA00022679"/>
    </source>
</evidence>
<dbReference type="InterPro" id="IPR029063">
    <property type="entry name" value="SAM-dependent_MTases_sf"/>
</dbReference>
<dbReference type="InterPro" id="IPR002052">
    <property type="entry name" value="DNA_methylase_N6_adenine_CS"/>
</dbReference>
<reference evidence="11 12" key="1">
    <citation type="submission" date="2015-09" db="EMBL/GenBank/DDBJ databases">
        <title>Genome sequencing project for genomic taxonomy and phylogenomics of Bacillus-like bacteria.</title>
        <authorList>
            <person name="Liu B."/>
            <person name="Wang J."/>
            <person name="Zhu Y."/>
            <person name="Liu G."/>
            <person name="Chen Q."/>
            <person name="Chen Z."/>
            <person name="Lan J."/>
            <person name="Che J."/>
            <person name="Ge C."/>
            <person name="Shi H."/>
            <person name="Pan Z."/>
            <person name="Liu X."/>
        </authorList>
    </citation>
    <scope>NUCLEOTIDE SEQUENCE [LARGE SCALE GENOMIC DNA]</scope>
    <source>
        <strain evidence="11 12">DSM 19153</strain>
    </source>
</reference>
<comment type="similarity">
    <text evidence="1">Belongs to the type-I restriction system S methylase family.</text>
</comment>
<name>A0A9D5DNL0_9BACI</name>
<dbReference type="Proteomes" id="UP000051061">
    <property type="component" value="Unassembled WGS sequence"/>
</dbReference>
<dbReference type="InterPro" id="IPR000055">
    <property type="entry name" value="Restrct_endonuc_typeI_TRD"/>
</dbReference>
<dbReference type="Pfam" id="PF02384">
    <property type="entry name" value="N6_Mtase"/>
    <property type="match status" value="1"/>
</dbReference>
<gene>
    <name evidence="11" type="ORF">AN965_10670</name>
</gene>
<dbReference type="PRINTS" id="PR00507">
    <property type="entry name" value="N12N6MTFRASE"/>
</dbReference>
<dbReference type="PANTHER" id="PTHR42933:SF3">
    <property type="entry name" value="TYPE I RESTRICTION ENZYME MJAVIII METHYLASE SUBUNIT"/>
    <property type="match status" value="1"/>
</dbReference>
<evidence type="ECO:0000259" key="10">
    <source>
        <dbReference type="Pfam" id="PF02384"/>
    </source>
</evidence>
<evidence type="ECO:0000313" key="12">
    <source>
        <dbReference type="Proteomes" id="UP000051061"/>
    </source>
</evidence>
<evidence type="ECO:0000256" key="3">
    <source>
        <dbReference type="ARBA" id="ARBA00022603"/>
    </source>
</evidence>
<dbReference type="PROSITE" id="PS00092">
    <property type="entry name" value="N6_MTASE"/>
    <property type="match status" value="1"/>
</dbReference>
<comment type="catalytic activity">
    <reaction evidence="8">
        <text>a 2'-deoxyadenosine in DNA + S-adenosyl-L-methionine = an N(6)-methyl-2'-deoxyadenosine in DNA + S-adenosyl-L-homocysteine + H(+)</text>
        <dbReference type="Rhea" id="RHEA:15197"/>
        <dbReference type="Rhea" id="RHEA-COMP:12418"/>
        <dbReference type="Rhea" id="RHEA-COMP:12419"/>
        <dbReference type="ChEBI" id="CHEBI:15378"/>
        <dbReference type="ChEBI" id="CHEBI:57856"/>
        <dbReference type="ChEBI" id="CHEBI:59789"/>
        <dbReference type="ChEBI" id="CHEBI:90615"/>
        <dbReference type="ChEBI" id="CHEBI:90616"/>
        <dbReference type="EC" id="2.1.1.72"/>
    </reaction>
</comment>
<sequence length="643" mass="72614">MENIEIKASKASMEISDRLRGEWQSYQYHEVASKIFTAKFLLTNEKHSLKIPADTTWERISLSNYGIGKQIDDLFYQIANENKADLHILNTFPLAQTGDHILYHCLMIIDNYSLTLNEFQDFKLTGLYFKSLMESFFLKDKYQSVITPQGLNQLMVKILKPTNGEVYDGAAGIASSLIEANKFGNHIFMYGQEIMDSSVAIAYMNAIVNGIDLSRFIIAKGDTLFSPAFTNNGSDLKKFDYIVMNPPFGLKINNLEYMDYDPYGRFSGRMGKTSKIHGDLAFLQHAVASLNEHGKATLVIPAGVLTRSSYAEKAFREYIVNADIIETVVLLPNKILPATAVQTILLVLNKNKLAVRKQKVLFINAEDQYTSTGRSQNFLEQKHIEAIVSRYELFTEDTEDAKIADFQEIRQNDYNLNPNQYFTSHTVESEFGNVVFNKALYDSKVENKRALKEIAQLSRGVNLPPKSKVTEGKTGYKIIQLKDVENSTINLDHIQEIPVQNAERYMVQSGDIIIASRGTAFKVAIVPELDESLVLSNMFIRIRIMNQSYIPEYIKAFLESPVGIALIEGMQKGGTVKALTTSDIEDIEFPDIAIKEQQEIVETVKDAEQKYYQLLQQAQEILKQGKVNAYTKMGIGNVIEGLD</sequence>
<evidence type="ECO:0000256" key="2">
    <source>
        <dbReference type="ARBA" id="ARBA00011900"/>
    </source>
</evidence>
<dbReference type="Pfam" id="PF01420">
    <property type="entry name" value="Methylase_S"/>
    <property type="match status" value="1"/>
</dbReference>
<dbReference type="InterPro" id="IPR051537">
    <property type="entry name" value="DNA_Adenine_Mtase"/>
</dbReference>